<dbReference type="AlphaFoldDB" id="A0A8H6CM88"/>
<reference evidence="1 2" key="1">
    <citation type="journal article" date="2020" name="Genomics">
        <title>Complete, high-quality genomes from long-read metagenomic sequencing of two wolf lichen thalli reveals enigmatic genome architecture.</title>
        <authorList>
            <person name="McKenzie S.K."/>
            <person name="Walston R.F."/>
            <person name="Allen J.L."/>
        </authorList>
    </citation>
    <scope>NUCLEOTIDE SEQUENCE [LARGE SCALE GENOMIC DNA]</scope>
    <source>
        <strain evidence="1">WasteWater2</strain>
    </source>
</reference>
<dbReference type="Proteomes" id="UP000578531">
    <property type="component" value="Unassembled WGS sequence"/>
</dbReference>
<dbReference type="RefSeq" id="XP_037158680.1">
    <property type="nucleotide sequence ID" value="XM_037314438.1"/>
</dbReference>
<name>A0A8H6CM88_9LECA</name>
<keyword evidence="2" id="KW-1185">Reference proteome</keyword>
<evidence type="ECO:0000313" key="2">
    <source>
        <dbReference type="Proteomes" id="UP000578531"/>
    </source>
</evidence>
<organism evidence="1 2">
    <name type="scientific">Letharia columbiana</name>
    <dbReference type="NCBI Taxonomy" id="112416"/>
    <lineage>
        <taxon>Eukaryota</taxon>
        <taxon>Fungi</taxon>
        <taxon>Dikarya</taxon>
        <taxon>Ascomycota</taxon>
        <taxon>Pezizomycotina</taxon>
        <taxon>Lecanoromycetes</taxon>
        <taxon>OSLEUM clade</taxon>
        <taxon>Lecanoromycetidae</taxon>
        <taxon>Lecanorales</taxon>
        <taxon>Lecanorineae</taxon>
        <taxon>Parmeliaceae</taxon>
        <taxon>Letharia</taxon>
    </lineage>
</organism>
<protein>
    <submittedName>
        <fullName evidence="1">Uncharacterized protein</fullName>
    </submittedName>
</protein>
<sequence length="106" mass="11916">MIQAQLISVHTVWYSLSQVVPRFDFQSQVSDSRPSISSLLAPIALRPSRTMFVAQRPRGTRMKSKKRGDSRRYVFKVFQHGNSAILQSVAVPLQSLAPGQAVARKY</sequence>
<evidence type="ECO:0000313" key="1">
    <source>
        <dbReference type="EMBL" id="KAF6226013.1"/>
    </source>
</evidence>
<accession>A0A8H6CM88</accession>
<dbReference type="GeneID" id="59294237"/>
<gene>
    <name evidence="1" type="ORF">HO173_012603</name>
</gene>
<comment type="caution">
    <text evidence="1">The sequence shown here is derived from an EMBL/GenBank/DDBJ whole genome shotgun (WGS) entry which is preliminary data.</text>
</comment>
<proteinExistence type="predicted"/>
<dbReference type="EMBL" id="JACCJC010000095">
    <property type="protein sequence ID" value="KAF6226013.1"/>
    <property type="molecule type" value="Genomic_DNA"/>
</dbReference>